<sequence>MDYRITRDELVAMVEGSTRELSAADHLQLHRDAGDFARWGRRGGLRTLALYGSPYFSLLTRLRWGRVEVEAPVSYLEALR</sequence>
<evidence type="ECO:0000313" key="1">
    <source>
        <dbReference type="EMBL" id="BBL79294.1"/>
    </source>
</evidence>
<keyword evidence="2" id="KW-1185">Reference proteome</keyword>
<dbReference type="EMBL" id="AP019791">
    <property type="protein sequence ID" value="BBL79294.1"/>
    <property type="molecule type" value="Genomic_DNA"/>
</dbReference>
<dbReference type="AlphaFoldDB" id="A0A510HH90"/>
<reference evidence="1" key="1">
    <citation type="journal article" date="2019" name="Microbiol. Resour. Announc.">
        <title>Complete Genome Sequence of Rubrobacter xylanophilus Strain AA3-22, Isolated from Arima Onsen in Japan.</title>
        <authorList>
            <person name="Tomariguchi N."/>
            <person name="Miyazaki K."/>
        </authorList>
    </citation>
    <scope>NUCLEOTIDE SEQUENCE [LARGE SCALE GENOMIC DNA]</scope>
    <source>
        <strain evidence="1">AA3-22</strain>
    </source>
</reference>
<gene>
    <name evidence="1" type="ORF">RxyAA322_11480</name>
</gene>
<organism evidence="1 2">
    <name type="scientific">Rubrobacter xylanophilus</name>
    <dbReference type="NCBI Taxonomy" id="49319"/>
    <lineage>
        <taxon>Bacteria</taxon>
        <taxon>Bacillati</taxon>
        <taxon>Actinomycetota</taxon>
        <taxon>Rubrobacteria</taxon>
        <taxon>Rubrobacterales</taxon>
        <taxon>Rubrobacteraceae</taxon>
        <taxon>Rubrobacter</taxon>
    </lineage>
</organism>
<accession>A0A510HH90</accession>
<dbReference type="Proteomes" id="UP000318065">
    <property type="component" value="Chromosome"/>
</dbReference>
<evidence type="ECO:0000313" key="2">
    <source>
        <dbReference type="Proteomes" id="UP000318065"/>
    </source>
</evidence>
<protein>
    <submittedName>
        <fullName evidence="1">Uncharacterized protein</fullName>
    </submittedName>
</protein>
<name>A0A510HH90_9ACTN</name>
<proteinExistence type="predicted"/>